<proteinExistence type="predicted"/>
<dbReference type="AlphaFoldDB" id="A0A0L6UST4"/>
<gene>
    <name evidence="1" type="ORF">VP01_4191g3</name>
</gene>
<comment type="caution">
    <text evidence="1">The sequence shown here is derived from an EMBL/GenBank/DDBJ whole genome shotgun (WGS) entry which is preliminary data.</text>
</comment>
<name>A0A0L6UST4_9BASI</name>
<dbReference type="VEuPathDB" id="FungiDB:VP01_4191g3"/>
<dbReference type="EMBL" id="LAVV01009270">
    <property type="protein sequence ID" value="KNZ50890.1"/>
    <property type="molecule type" value="Genomic_DNA"/>
</dbReference>
<organism evidence="1 2">
    <name type="scientific">Puccinia sorghi</name>
    <dbReference type="NCBI Taxonomy" id="27349"/>
    <lineage>
        <taxon>Eukaryota</taxon>
        <taxon>Fungi</taxon>
        <taxon>Dikarya</taxon>
        <taxon>Basidiomycota</taxon>
        <taxon>Pucciniomycotina</taxon>
        <taxon>Pucciniomycetes</taxon>
        <taxon>Pucciniales</taxon>
        <taxon>Pucciniaceae</taxon>
        <taxon>Puccinia</taxon>
    </lineage>
</organism>
<dbReference type="Proteomes" id="UP000037035">
    <property type="component" value="Unassembled WGS sequence"/>
</dbReference>
<accession>A0A0L6UST4</accession>
<protein>
    <submittedName>
        <fullName evidence="1">Uncharacterized protein</fullName>
    </submittedName>
</protein>
<dbReference type="STRING" id="27349.A0A0L6UST4"/>
<evidence type="ECO:0000313" key="2">
    <source>
        <dbReference type="Proteomes" id="UP000037035"/>
    </source>
</evidence>
<keyword evidence="2" id="KW-1185">Reference proteome</keyword>
<evidence type="ECO:0000313" key="1">
    <source>
        <dbReference type="EMBL" id="KNZ50890.1"/>
    </source>
</evidence>
<reference evidence="1 2" key="1">
    <citation type="submission" date="2015-08" db="EMBL/GenBank/DDBJ databases">
        <title>Next Generation Sequencing and Analysis of the Genome of Puccinia sorghi L Schw, the Causal Agent of Maize Common Rust.</title>
        <authorList>
            <person name="Rochi L."/>
            <person name="Burguener G."/>
            <person name="Darino M."/>
            <person name="Turjanski A."/>
            <person name="Kreff E."/>
            <person name="Dieguez M.J."/>
            <person name="Sacco F."/>
        </authorList>
    </citation>
    <scope>NUCLEOTIDE SEQUENCE [LARGE SCALE GENOMIC DNA]</scope>
    <source>
        <strain evidence="1 2">RO10H11247</strain>
    </source>
</reference>
<sequence>MPSSCGDAVIGDQEGKLILTANGNPFLLSSATCCPIKIKKTLELLKLTNEMVEFILGEITLPEIFILRINMKNSLASSDHLVVFCSPKSKPLTVLNLLKHTRDSR</sequence>